<proteinExistence type="predicted"/>
<accession>A0ABV6ARD2</accession>
<keyword evidence="3" id="KW-1185">Reference proteome</keyword>
<keyword evidence="1" id="KW-0472">Membrane</keyword>
<feature type="transmembrane region" description="Helical" evidence="1">
    <location>
        <begin position="156"/>
        <end position="174"/>
    </location>
</feature>
<dbReference type="PANTHER" id="PTHR34989:SF1">
    <property type="entry name" value="PROTEIN HDED"/>
    <property type="match status" value="1"/>
</dbReference>
<feature type="transmembrane region" description="Helical" evidence="1">
    <location>
        <begin position="102"/>
        <end position="124"/>
    </location>
</feature>
<dbReference type="RefSeq" id="WP_377265235.1">
    <property type="nucleotide sequence ID" value="NZ_JBHMAA010000033.1"/>
</dbReference>
<keyword evidence="1" id="KW-1133">Transmembrane helix</keyword>
<dbReference type="InterPro" id="IPR052712">
    <property type="entry name" value="Acid_resist_chaperone_HdeD"/>
</dbReference>
<evidence type="ECO:0000256" key="1">
    <source>
        <dbReference type="SAM" id="Phobius"/>
    </source>
</evidence>
<sequence length="450" mass="49883">MINLIFLLLGAKALKPAWRILVIAGIAWMLLGIAILFDLSDGKLFILLDTFAIFLIVEGLIEIAAAFSIGIRQHWIDALRGLAFLVAAFLVFNVPWDGNIGAAIVFGCAFLVDGLFRIASAFVVHSSRWRVGIVAGLIEVCLAVAILMSWPIPHLLTVPFCFALLLLTSGYALVRMALPLRELPEGGSVTALPLYAARNWQGGATRPVIPPGEDVWATGDEVLNVYVWTAAGAIGSPERRVLVDRYIAAVDKNGVISTGHAALGMPPDLYVSHYPANDIDHDPDDFRALLSAGRENDVPGRFNPSLEWEAANWCMPDQKVTFRRFRPEALRRFWAAYSQDNTYNLTARNCSTTVIQALDAAFEESGYTGHIWRDLFKLLTNPQFWLLRLVRGRAEAMTWTPGLVLDYSRLLLAVVEDNEGRWRRKLHDAMQARRTFVHGGECAEDGARQA</sequence>
<dbReference type="EMBL" id="JBHMAA010000033">
    <property type="protein sequence ID" value="MFB9952432.1"/>
    <property type="molecule type" value="Genomic_DNA"/>
</dbReference>
<evidence type="ECO:0000313" key="2">
    <source>
        <dbReference type="EMBL" id="MFB9952432.1"/>
    </source>
</evidence>
<feature type="transmembrane region" description="Helical" evidence="1">
    <location>
        <begin position="78"/>
        <end position="96"/>
    </location>
</feature>
<feature type="transmembrane region" description="Helical" evidence="1">
    <location>
        <begin position="51"/>
        <end position="71"/>
    </location>
</feature>
<name>A0ABV6ARD2_9HYPH</name>
<reference evidence="2 3" key="1">
    <citation type="submission" date="2024-09" db="EMBL/GenBank/DDBJ databases">
        <authorList>
            <person name="Sun Q."/>
            <person name="Mori K."/>
        </authorList>
    </citation>
    <scope>NUCLEOTIDE SEQUENCE [LARGE SCALE GENOMIC DNA]</scope>
    <source>
        <strain evidence="2 3">TBRC 4938</strain>
    </source>
</reference>
<organism evidence="2 3">
    <name type="scientific">Rhizobium puerariae</name>
    <dbReference type="NCBI Taxonomy" id="1585791"/>
    <lineage>
        <taxon>Bacteria</taxon>
        <taxon>Pseudomonadati</taxon>
        <taxon>Pseudomonadota</taxon>
        <taxon>Alphaproteobacteria</taxon>
        <taxon>Hyphomicrobiales</taxon>
        <taxon>Rhizobiaceae</taxon>
        <taxon>Rhizobium/Agrobacterium group</taxon>
        <taxon>Rhizobium</taxon>
    </lineage>
</organism>
<feature type="transmembrane region" description="Helical" evidence="1">
    <location>
        <begin position="131"/>
        <end position="150"/>
    </location>
</feature>
<dbReference type="Proteomes" id="UP001589692">
    <property type="component" value="Unassembled WGS sequence"/>
</dbReference>
<dbReference type="PANTHER" id="PTHR34989">
    <property type="entry name" value="PROTEIN HDED"/>
    <property type="match status" value="1"/>
</dbReference>
<comment type="caution">
    <text evidence="2">The sequence shown here is derived from an EMBL/GenBank/DDBJ whole genome shotgun (WGS) entry which is preliminary data.</text>
</comment>
<keyword evidence="1" id="KW-0812">Transmembrane</keyword>
<gene>
    <name evidence="2" type="ORF">ACFFP0_26615</name>
</gene>
<evidence type="ECO:0000313" key="3">
    <source>
        <dbReference type="Proteomes" id="UP001589692"/>
    </source>
</evidence>
<protein>
    <submittedName>
        <fullName evidence="2">HdeD family acid-resistance protein</fullName>
    </submittedName>
</protein>
<feature type="transmembrane region" description="Helical" evidence="1">
    <location>
        <begin position="20"/>
        <end position="39"/>
    </location>
</feature>